<feature type="region of interest" description="Disordered" evidence="1">
    <location>
        <begin position="37"/>
        <end position="58"/>
    </location>
</feature>
<organism evidence="5 6">
    <name type="scientific">Paracidovorax valerianellae</name>
    <dbReference type="NCBI Taxonomy" id="187868"/>
    <lineage>
        <taxon>Bacteria</taxon>
        <taxon>Pseudomonadati</taxon>
        <taxon>Pseudomonadota</taxon>
        <taxon>Betaproteobacteria</taxon>
        <taxon>Burkholderiales</taxon>
        <taxon>Comamonadaceae</taxon>
        <taxon>Paracidovorax</taxon>
    </lineage>
</organism>
<dbReference type="CDD" id="cd12797">
    <property type="entry name" value="M23_peptidase"/>
    <property type="match status" value="1"/>
</dbReference>
<reference evidence="5 6" key="1">
    <citation type="submission" date="2016-10" db="EMBL/GenBank/DDBJ databases">
        <authorList>
            <person name="de Groot N.N."/>
        </authorList>
    </citation>
    <scope>NUCLEOTIDE SEQUENCE [LARGE SCALE GENOMIC DNA]</scope>
    <source>
        <strain evidence="5 6">DSM 16619</strain>
    </source>
</reference>
<feature type="signal peptide" evidence="2">
    <location>
        <begin position="1"/>
        <end position="35"/>
    </location>
</feature>
<feature type="chain" id="PRO_5011437615" evidence="2">
    <location>
        <begin position="36"/>
        <end position="315"/>
    </location>
</feature>
<dbReference type="PANTHER" id="PTHR21666">
    <property type="entry name" value="PEPTIDASE-RELATED"/>
    <property type="match status" value="1"/>
</dbReference>
<dbReference type="InterPro" id="IPR050570">
    <property type="entry name" value="Cell_wall_metabolism_enzyme"/>
</dbReference>
<dbReference type="RefSeq" id="WP_092739882.1">
    <property type="nucleotide sequence ID" value="NZ_FMZC01000001.1"/>
</dbReference>
<dbReference type="Proteomes" id="UP000198781">
    <property type="component" value="Unassembled WGS sequence"/>
</dbReference>
<dbReference type="OrthoDB" id="9815245at2"/>
<dbReference type="InterPro" id="IPR011055">
    <property type="entry name" value="Dup_hybrid_motif"/>
</dbReference>
<dbReference type="EMBL" id="FMZC01000001">
    <property type="protein sequence ID" value="SDC22270.1"/>
    <property type="molecule type" value="Genomic_DNA"/>
</dbReference>
<evidence type="ECO:0000256" key="2">
    <source>
        <dbReference type="SAM" id="SignalP"/>
    </source>
</evidence>
<sequence>MANDRSLLSSSQALSRRTAVLASLGLLAWRTPAWAAGPAPQSRSVASSPSPASAAVWPRASQVPGGVARLSLGPAATRPVAHVDEGDGDVPVLVLGDAIEWTAIVGIPLAAKPGPAGIIVRGSATEGDAARKVPYTIAPKKYREQRLTVAPRTVDLSAEDNARFEREREHQRQVTAAFSTPLPKPTDLRMHVPVPGARSSSFGLRRVFNGQSRNPHSGMDIAAGTGTAILAPMPGRVIDTGEYFFSGGTVWLDHGGGLLTVYAHLSAIDAKVGDQLQTGDRLGKVGATGRVTGPHLHWGVMLNRALVDPALFLPT</sequence>
<name>A0A1G6JU36_9BURK</name>
<dbReference type="SUPFAM" id="SSF51261">
    <property type="entry name" value="Duplicated hybrid motif"/>
    <property type="match status" value="1"/>
</dbReference>
<dbReference type="InterPro" id="IPR016047">
    <property type="entry name" value="M23ase_b-sheet_dom"/>
</dbReference>
<accession>A0A1G6JU36</accession>
<dbReference type="PANTHER" id="PTHR21666:SF285">
    <property type="entry name" value="M23 FAMILY METALLOPEPTIDASE"/>
    <property type="match status" value="1"/>
</dbReference>
<dbReference type="GO" id="GO:0004222">
    <property type="term" value="F:metalloendopeptidase activity"/>
    <property type="evidence" value="ECO:0007669"/>
    <property type="project" value="TreeGrafter"/>
</dbReference>
<evidence type="ECO:0000313" key="6">
    <source>
        <dbReference type="Proteomes" id="UP000198781"/>
    </source>
</evidence>
<evidence type="ECO:0000256" key="1">
    <source>
        <dbReference type="SAM" id="MobiDB-lite"/>
    </source>
</evidence>
<evidence type="ECO:0000259" key="3">
    <source>
        <dbReference type="Pfam" id="PF01551"/>
    </source>
</evidence>
<keyword evidence="5" id="KW-0378">Hydrolase</keyword>
<keyword evidence="6" id="KW-1185">Reference proteome</keyword>
<keyword evidence="2" id="KW-0732">Signal</keyword>
<feature type="domain" description="M23ase beta-sheet core" evidence="3">
    <location>
        <begin position="215"/>
        <end position="309"/>
    </location>
</feature>
<protein>
    <submittedName>
        <fullName evidence="5">Murein DD-endopeptidase MepM and murein hydrolase activator NlpD, contain LysM domain</fullName>
    </submittedName>
</protein>
<feature type="compositionally biased region" description="Low complexity" evidence="1">
    <location>
        <begin position="38"/>
        <end position="58"/>
    </location>
</feature>
<dbReference type="Pfam" id="PF01551">
    <property type="entry name" value="Peptidase_M23"/>
    <property type="match status" value="1"/>
</dbReference>
<dbReference type="Gene3D" id="2.70.70.10">
    <property type="entry name" value="Glucose Permease (Domain IIA)"/>
    <property type="match status" value="1"/>
</dbReference>
<dbReference type="InterPro" id="IPR040487">
    <property type="entry name" value="Peptidase_M23_N"/>
</dbReference>
<dbReference type="Gene3D" id="2.60.40.1590">
    <property type="entry name" value="Peptidoglycan hydrolase domains"/>
    <property type="match status" value="1"/>
</dbReference>
<dbReference type="AlphaFoldDB" id="A0A1G6JU36"/>
<dbReference type="Pfam" id="PF18421">
    <property type="entry name" value="Peptidase_M23_N"/>
    <property type="match status" value="1"/>
</dbReference>
<gene>
    <name evidence="5" type="ORF">SAMN05192589_101483</name>
</gene>
<evidence type="ECO:0000313" key="5">
    <source>
        <dbReference type="EMBL" id="SDC22270.1"/>
    </source>
</evidence>
<dbReference type="STRING" id="187868.SAMN05192589_101483"/>
<feature type="domain" description="Peptidase family M23 N-terminal" evidence="4">
    <location>
        <begin position="62"/>
        <end position="123"/>
    </location>
</feature>
<proteinExistence type="predicted"/>
<evidence type="ECO:0000259" key="4">
    <source>
        <dbReference type="Pfam" id="PF18421"/>
    </source>
</evidence>